<dbReference type="RefSeq" id="XP_008023331.1">
    <property type="nucleotide sequence ID" value="XM_008025140.1"/>
</dbReference>
<dbReference type="eggNOG" id="ENOG502SYR7">
    <property type="taxonomic scope" value="Eukaryota"/>
</dbReference>
<dbReference type="HOGENOM" id="CLU_037645_1_0_1"/>
<organism evidence="8 9">
    <name type="scientific">Exserohilum turcicum (strain 28A)</name>
    <name type="common">Northern leaf blight fungus</name>
    <name type="synonym">Setosphaeria turcica</name>
    <dbReference type="NCBI Taxonomy" id="671987"/>
    <lineage>
        <taxon>Eukaryota</taxon>
        <taxon>Fungi</taxon>
        <taxon>Dikarya</taxon>
        <taxon>Ascomycota</taxon>
        <taxon>Pezizomycotina</taxon>
        <taxon>Dothideomycetes</taxon>
        <taxon>Pleosporomycetidae</taxon>
        <taxon>Pleosporales</taxon>
        <taxon>Pleosporineae</taxon>
        <taxon>Pleosporaceae</taxon>
        <taxon>Exserohilum</taxon>
    </lineage>
</organism>
<dbReference type="GeneID" id="19404332"/>
<proteinExistence type="predicted"/>
<evidence type="ECO:0000259" key="7">
    <source>
        <dbReference type="PROSITE" id="PS51999"/>
    </source>
</evidence>
<evidence type="ECO:0000256" key="4">
    <source>
        <dbReference type="PROSITE-ProRule" id="PRU01343"/>
    </source>
</evidence>
<evidence type="ECO:0000256" key="2">
    <source>
        <dbReference type="ARBA" id="ARBA00022771"/>
    </source>
</evidence>
<keyword evidence="3" id="KW-0862">Zinc</keyword>
<evidence type="ECO:0000256" key="5">
    <source>
        <dbReference type="SAM" id="Coils"/>
    </source>
</evidence>
<evidence type="ECO:0000256" key="6">
    <source>
        <dbReference type="SAM" id="MobiDB-lite"/>
    </source>
</evidence>
<feature type="coiled-coil region" evidence="5">
    <location>
        <begin position="265"/>
        <end position="292"/>
    </location>
</feature>
<dbReference type="InterPro" id="IPR010666">
    <property type="entry name" value="Znf_GRF"/>
</dbReference>
<reference evidence="8 9" key="2">
    <citation type="journal article" date="2013" name="PLoS Genet.">
        <title>Comparative genome structure, secondary metabolite, and effector coding capacity across Cochliobolus pathogens.</title>
        <authorList>
            <person name="Condon B.J."/>
            <person name="Leng Y."/>
            <person name="Wu D."/>
            <person name="Bushley K.E."/>
            <person name="Ohm R.A."/>
            <person name="Otillar R."/>
            <person name="Martin J."/>
            <person name="Schackwitz W."/>
            <person name="Grimwood J."/>
            <person name="MohdZainudin N."/>
            <person name="Xue C."/>
            <person name="Wang R."/>
            <person name="Manning V.A."/>
            <person name="Dhillon B."/>
            <person name="Tu Z.J."/>
            <person name="Steffenson B.J."/>
            <person name="Salamov A."/>
            <person name="Sun H."/>
            <person name="Lowry S."/>
            <person name="LaButti K."/>
            <person name="Han J."/>
            <person name="Copeland A."/>
            <person name="Lindquist E."/>
            <person name="Barry K."/>
            <person name="Schmutz J."/>
            <person name="Baker S.E."/>
            <person name="Ciuffetti L.M."/>
            <person name="Grigoriev I.V."/>
            <person name="Zhong S."/>
            <person name="Turgeon B.G."/>
        </authorList>
    </citation>
    <scope>NUCLEOTIDE SEQUENCE [LARGE SCALE GENOMIC DNA]</scope>
    <source>
        <strain evidence="9">28A</strain>
    </source>
</reference>
<dbReference type="Proteomes" id="UP000016935">
    <property type="component" value="Unassembled WGS sequence"/>
</dbReference>
<reference evidence="8 9" key="1">
    <citation type="journal article" date="2012" name="PLoS Pathog.">
        <title>Diverse lifestyles and strategies of plant pathogenesis encoded in the genomes of eighteen Dothideomycetes fungi.</title>
        <authorList>
            <person name="Ohm R.A."/>
            <person name="Feau N."/>
            <person name="Henrissat B."/>
            <person name="Schoch C.L."/>
            <person name="Horwitz B.A."/>
            <person name="Barry K.W."/>
            <person name="Condon B.J."/>
            <person name="Copeland A.C."/>
            <person name="Dhillon B."/>
            <person name="Glaser F."/>
            <person name="Hesse C.N."/>
            <person name="Kosti I."/>
            <person name="LaButti K."/>
            <person name="Lindquist E.A."/>
            <person name="Lucas S."/>
            <person name="Salamov A.A."/>
            <person name="Bradshaw R.E."/>
            <person name="Ciuffetti L."/>
            <person name="Hamelin R.C."/>
            <person name="Kema G.H.J."/>
            <person name="Lawrence C."/>
            <person name="Scott J.A."/>
            <person name="Spatafora J.W."/>
            <person name="Turgeon B.G."/>
            <person name="de Wit P.J.G.M."/>
            <person name="Zhong S."/>
            <person name="Goodwin S.B."/>
            <person name="Grigoriev I.V."/>
        </authorList>
    </citation>
    <scope>NUCLEOTIDE SEQUENCE [LARGE SCALE GENOMIC DNA]</scope>
    <source>
        <strain evidence="9">28A</strain>
    </source>
</reference>
<keyword evidence="9" id="KW-1185">Reference proteome</keyword>
<protein>
    <recommendedName>
        <fullName evidence="7">GRF-type domain-containing protein</fullName>
    </recommendedName>
</protein>
<feature type="compositionally biased region" description="Polar residues" evidence="6">
    <location>
        <begin position="85"/>
        <end position="96"/>
    </location>
</feature>
<dbReference type="Pfam" id="PF06839">
    <property type="entry name" value="Zn_ribbon_GRF"/>
    <property type="match status" value="1"/>
</dbReference>
<sequence length="301" mass="33287">MSGFGGGQPDKGQLLSGIWHCDCNPRIPAIHLETKKPGVNHGRWFRTCAKPREGKCRFFLWDSDAEARENSAAPPTPNRKRRRSVSGSINDAYRSTQGDDDDMNETASTTETPSKPAPANSFITPATKRRNLPWGVDHSSVTAAHGLQTPQTERKAPGDPFPSSNPTPTSSILTASQATEDDAHRFATPYTSFDRAPALNRHRNAVNEDLVNDVLGLLRESSVRLPDHTEKGLRTFLKRHAKTTEGYKRGRDVMRATVKAKDARIAELTYRIGTLEAELEAEKAMVKHLEWEAQSDASGFD</sequence>
<dbReference type="AlphaFoldDB" id="R0IVR6"/>
<dbReference type="STRING" id="671987.R0IVR6"/>
<keyword evidence="2 4" id="KW-0863">Zinc-finger</keyword>
<keyword evidence="1" id="KW-0479">Metal-binding</keyword>
<keyword evidence="5" id="KW-0175">Coiled coil</keyword>
<dbReference type="EMBL" id="KB908526">
    <property type="protein sequence ID" value="EOA88890.1"/>
    <property type="molecule type" value="Genomic_DNA"/>
</dbReference>
<evidence type="ECO:0000256" key="1">
    <source>
        <dbReference type="ARBA" id="ARBA00022723"/>
    </source>
</evidence>
<gene>
    <name evidence="8" type="ORF">SETTUDRAFT_38203</name>
</gene>
<evidence type="ECO:0000313" key="8">
    <source>
        <dbReference type="EMBL" id="EOA88890.1"/>
    </source>
</evidence>
<dbReference type="OrthoDB" id="430051at2759"/>
<name>R0IVR6_EXST2</name>
<dbReference type="GO" id="GO:0008270">
    <property type="term" value="F:zinc ion binding"/>
    <property type="evidence" value="ECO:0007669"/>
    <property type="project" value="UniProtKB-KW"/>
</dbReference>
<feature type="domain" description="GRF-type" evidence="7">
    <location>
        <begin position="21"/>
        <end position="65"/>
    </location>
</feature>
<feature type="region of interest" description="Disordered" evidence="6">
    <location>
        <begin position="67"/>
        <end position="176"/>
    </location>
</feature>
<evidence type="ECO:0000256" key="3">
    <source>
        <dbReference type="ARBA" id="ARBA00022833"/>
    </source>
</evidence>
<accession>R0IVR6</accession>
<dbReference type="PROSITE" id="PS51999">
    <property type="entry name" value="ZF_GRF"/>
    <property type="match status" value="1"/>
</dbReference>
<evidence type="ECO:0000313" key="9">
    <source>
        <dbReference type="Proteomes" id="UP000016935"/>
    </source>
</evidence>